<feature type="domain" description="Calcineurin-like phosphoesterase" evidence="1">
    <location>
        <begin position="40"/>
        <end position="142"/>
    </location>
</feature>
<keyword evidence="3" id="KW-1185">Reference proteome</keyword>
<protein>
    <submittedName>
        <fullName evidence="2">Serine/threonine-protein phosphatase 1</fullName>
        <ecNumber evidence="2">3.1.3.16</ecNumber>
    </submittedName>
</protein>
<dbReference type="GO" id="GO:0008803">
    <property type="term" value="F:bis(5'-nucleosyl)-tetraphosphatase (symmetrical) activity"/>
    <property type="evidence" value="ECO:0007669"/>
    <property type="project" value="TreeGrafter"/>
</dbReference>
<dbReference type="SUPFAM" id="SSF56300">
    <property type="entry name" value="Metallo-dependent phosphatases"/>
    <property type="match status" value="1"/>
</dbReference>
<reference evidence="3" key="1">
    <citation type="submission" date="2017-09" db="EMBL/GenBank/DDBJ databases">
        <title>Genome sequence of Nannocystis excedens DSM 71.</title>
        <authorList>
            <person name="Blom J."/>
        </authorList>
    </citation>
    <scope>NUCLEOTIDE SEQUENCE [LARGE SCALE GENOMIC DNA]</scope>
    <source>
        <strain evidence="3">type strain: E19</strain>
    </source>
</reference>
<evidence type="ECO:0000259" key="1">
    <source>
        <dbReference type="Pfam" id="PF00149"/>
    </source>
</evidence>
<dbReference type="InterPro" id="IPR004843">
    <property type="entry name" value="Calcineurin-like_PHP"/>
</dbReference>
<accession>A0A2C9D9D9</accession>
<dbReference type="GO" id="GO:0110154">
    <property type="term" value="P:RNA decapping"/>
    <property type="evidence" value="ECO:0007669"/>
    <property type="project" value="TreeGrafter"/>
</dbReference>
<dbReference type="PANTHER" id="PTHR42850">
    <property type="entry name" value="METALLOPHOSPHOESTERASE"/>
    <property type="match status" value="1"/>
</dbReference>
<dbReference type="CDD" id="cd00144">
    <property type="entry name" value="MPP_PPP_family"/>
    <property type="match status" value="1"/>
</dbReference>
<dbReference type="EC" id="3.1.3.16" evidence="2"/>
<dbReference type="EMBL" id="LT960614">
    <property type="protein sequence ID" value="SON56886.1"/>
    <property type="molecule type" value="Genomic_DNA"/>
</dbReference>
<dbReference type="KEGG" id="hdi:HDIA_3345"/>
<dbReference type="Pfam" id="PF00149">
    <property type="entry name" value="Metallophos"/>
    <property type="match status" value="1"/>
</dbReference>
<dbReference type="InterPro" id="IPR050126">
    <property type="entry name" value="Ap4A_hydrolase"/>
</dbReference>
<dbReference type="AlphaFoldDB" id="A0A2C9D9D9"/>
<keyword evidence="2" id="KW-0378">Hydrolase</keyword>
<dbReference type="InterPro" id="IPR029052">
    <property type="entry name" value="Metallo-depent_PP-like"/>
</dbReference>
<dbReference type="Gene3D" id="3.60.21.10">
    <property type="match status" value="1"/>
</dbReference>
<dbReference type="GO" id="GO:0004722">
    <property type="term" value="F:protein serine/threonine phosphatase activity"/>
    <property type="evidence" value="ECO:0007669"/>
    <property type="project" value="UniProtKB-EC"/>
</dbReference>
<dbReference type="GO" id="GO:0005737">
    <property type="term" value="C:cytoplasm"/>
    <property type="evidence" value="ECO:0007669"/>
    <property type="project" value="TreeGrafter"/>
</dbReference>
<sequence length="267" mass="29523">MTGAKTLIDLLKNRFGRGATAGPEPVSRRRLSLPQDDRLVIYAVGDVHGCYPLLLDAERRICADAEQRSGHKLIVMLGDYVDRGPNSTDVLTHLSSPPPKGMHRLCLCGNHDDAFLKFIASPLRSLNWIDFGGSKTMMSYGVDVVPLLGNKRGQAKLVELVREVIPQLHIKFLRSLPVTLSVGPYLFVHAGIVPGLALEEQRDEDLMWIREPFISRGPMLEGMTVIHGHVAAKEPVFTRDRICIDTGAYATGNLTVLRLEKGKIDLI</sequence>
<dbReference type="PANTHER" id="PTHR42850:SF4">
    <property type="entry name" value="ZINC-DEPENDENT ENDOPOLYPHOSPHATASE"/>
    <property type="match status" value="1"/>
</dbReference>
<gene>
    <name evidence="2" type="primary">pphA</name>
    <name evidence="2" type="ORF">HDIA_3345</name>
</gene>
<proteinExistence type="predicted"/>
<dbReference type="Proteomes" id="UP000223606">
    <property type="component" value="Chromosome 1"/>
</dbReference>
<dbReference type="RefSeq" id="WP_245883921.1">
    <property type="nucleotide sequence ID" value="NZ_LT960614.1"/>
</dbReference>
<organism evidence="2 3">
    <name type="scientific">Hartmannibacter diazotrophicus</name>
    <dbReference type="NCBI Taxonomy" id="1482074"/>
    <lineage>
        <taxon>Bacteria</taxon>
        <taxon>Pseudomonadati</taxon>
        <taxon>Pseudomonadota</taxon>
        <taxon>Alphaproteobacteria</taxon>
        <taxon>Hyphomicrobiales</taxon>
        <taxon>Pleomorphomonadaceae</taxon>
        <taxon>Hartmannibacter</taxon>
    </lineage>
</organism>
<evidence type="ECO:0000313" key="3">
    <source>
        <dbReference type="Proteomes" id="UP000223606"/>
    </source>
</evidence>
<name>A0A2C9D9D9_9HYPH</name>
<evidence type="ECO:0000313" key="2">
    <source>
        <dbReference type="EMBL" id="SON56886.1"/>
    </source>
</evidence>